<evidence type="ECO:0008006" key="3">
    <source>
        <dbReference type="Google" id="ProtNLM"/>
    </source>
</evidence>
<accession>A0ABW3MWP4</accession>
<protein>
    <recommendedName>
        <fullName evidence="3">MmcQ/YjbR family DNA-binding protein</fullName>
    </recommendedName>
</protein>
<sequence>MTLDEVEAYLLTLEGVRARRVDGRRAWYVGGLLVARADAPGTLLVRLGGAERERLVTARPDTFGVPPRWEAHAKVQADLSGDAATLRDALHRAWDSQRRVRA</sequence>
<evidence type="ECO:0000313" key="2">
    <source>
        <dbReference type="Proteomes" id="UP001597046"/>
    </source>
</evidence>
<dbReference type="Proteomes" id="UP001597046">
    <property type="component" value="Unassembled WGS sequence"/>
</dbReference>
<keyword evidence="2" id="KW-1185">Reference proteome</keyword>
<name>A0ABW3MWP4_9MICO</name>
<organism evidence="1 2">
    <name type="scientific">Terrabacter terrigena</name>
    <dbReference type="NCBI Taxonomy" id="574718"/>
    <lineage>
        <taxon>Bacteria</taxon>
        <taxon>Bacillati</taxon>
        <taxon>Actinomycetota</taxon>
        <taxon>Actinomycetes</taxon>
        <taxon>Micrococcales</taxon>
        <taxon>Intrasporangiaceae</taxon>
        <taxon>Terrabacter</taxon>
    </lineage>
</organism>
<comment type="caution">
    <text evidence="1">The sequence shown here is derived from an EMBL/GenBank/DDBJ whole genome shotgun (WGS) entry which is preliminary data.</text>
</comment>
<proteinExistence type="predicted"/>
<evidence type="ECO:0000313" key="1">
    <source>
        <dbReference type="EMBL" id="MFD1053590.1"/>
    </source>
</evidence>
<gene>
    <name evidence="1" type="ORF">ACFQ2V_04655</name>
</gene>
<dbReference type="EMBL" id="JBHTKH010000002">
    <property type="protein sequence ID" value="MFD1053590.1"/>
    <property type="molecule type" value="Genomic_DNA"/>
</dbReference>
<dbReference type="RefSeq" id="WP_386051195.1">
    <property type="nucleotide sequence ID" value="NZ_JBHTKH010000002.1"/>
</dbReference>
<reference evidence="2" key="1">
    <citation type="journal article" date="2019" name="Int. J. Syst. Evol. Microbiol.">
        <title>The Global Catalogue of Microorganisms (GCM) 10K type strain sequencing project: providing services to taxonomists for standard genome sequencing and annotation.</title>
        <authorList>
            <consortium name="The Broad Institute Genomics Platform"/>
            <consortium name="The Broad Institute Genome Sequencing Center for Infectious Disease"/>
            <person name="Wu L."/>
            <person name="Ma J."/>
        </authorList>
    </citation>
    <scope>NUCLEOTIDE SEQUENCE [LARGE SCALE GENOMIC DNA]</scope>
    <source>
        <strain evidence="2">CCUG 57508</strain>
    </source>
</reference>